<dbReference type="SUPFAM" id="SSF50978">
    <property type="entry name" value="WD40 repeat-like"/>
    <property type="match status" value="1"/>
</dbReference>
<reference evidence="6" key="1">
    <citation type="submission" date="2020-05" db="EMBL/GenBank/DDBJ databases">
        <title>Frigoriglobus tundricola gen. nov., sp. nov., a psychrotolerant cellulolytic planctomycete of the family Gemmataceae with two divergent copies of 16S rRNA gene.</title>
        <authorList>
            <person name="Kulichevskaya I.S."/>
            <person name="Ivanova A.A."/>
            <person name="Naumoff D.G."/>
            <person name="Beletsky A.V."/>
            <person name="Rijpstra W.I.C."/>
            <person name="Sinninghe Damste J.S."/>
            <person name="Mardanov A.V."/>
            <person name="Ravin N.V."/>
            <person name="Dedysh S.N."/>
        </authorList>
    </citation>
    <scope>NUCLEOTIDE SEQUENCE [LARGE SCALE GENOMIC DNA]</scope>
    <source>
        <strain evidence="6">PL17</strain>
    </source>
</reference>
<dbReference type="InterPro" id="IPR011044">
    <property type="entry name" value="Quino_amine_DH_bsu"/>
</dbReference>
<dbReference type="InterPro" id="IPR019775">
    <property type="entry name" value="WD40_repeat_CS"/>
</dbReference>
<keyword evidence="2" id="KW-0677">Repeat</keyword>
<feature type="repeat" description="WD" evidence="3">
    <location>
        <begin position="674"/>
        <end position="708"/>
    </location>
</feature>
<evidence type="ECO:0000313" key="5">
    <source>
        <dbReference type="EMBL" id="QJW96060.1"/>
    </source>
</evidence>
<evidence type="ECO:0000256" key="3">
    <source>
        <dbReference type="PROSITE-ProRule" id="PRU00221"/>
    </source>
</evidence>
<name>A0A6M5YRK9_9BACT</name>
<dbReference type="EMBL" id="CP053452">
    <property type="protein sequence ID" value="QJW96060.1"/>
    <property type="molecule type" value="Genomic_DNA"/>
</dbReference>
<dbReference type="Pfam" id="PF00400">
    <property type="entry name" value="WD40"/>
    <property type="match status" value="2"/>
</dbReference>
<keyword evidence="4" id="KW-0732">Signal</keyword>
<organism evidence="5 6">
    <name type="scientific">Frigoriglobus tundricola</name>
    <dbReference type="NCBI Taxonomy" id="2774151"/>
    <lineage>
        <taxon>Bacteria</taxon>
        <taxon>Pseudomonadati</taxon>
        <taxon>Planctomycetota</taxon>
        <taxon>Planctomycetia</taxon>
        <taxon>Gemmatales</taxon>
        <taxon>Gemmataceae</taxon>
        <taxon>Frigoriglobus</taxon>
    </lineage>
</organism>
<evidence type="ECO:0000256" key="4">
    <source>
        <dbReference type="SAM" id="SignalP"/>
    </source>
</evidence>
<dbReference type="PROSITE" id="PS00678">
    <property type="entry name" value="WD_REPEATS_1"/>
    <property type="match status" value="1"/>
</dbReference>
<evidence type="ECO:0000256" key="1">
    <source>
        <dbReference type="ARBA" id="ARBA00022574"/>
    </source>
</evidence>
<feature type="repeat" description="WD" evidence="3">
    <location>
        <begin position="374"/>
        <end position="415"/>
    </location>
</feature>
<evidence type="ECO:0000313" key="6">
    <source>
        <dbReference type="Proteomes" id="UP000503447"/>
    </source>
</evidence>
<dbReference type="KEGG" id="ftj:FTUN_3614"/>
<feature type="signal peptide" evidence="4">
    <location>
        <begin position="1"/>
        <end position="18"/>
    </location>
</feature>
<gene>
    <name evidence="5" type="ORF">FTUN_3614</name>
</gene>
<feature type="repeat" description="WD" evidence="3">
    <location>
        <begin position="416"/>
        <end position="457"/>
    </location>
</feature>
<protein>
    <submittedName>
        <fullName evidence="5">Uncharacterized protein</fullName>
    </submittedName>
</protein>
<dbReference type="Proteomes" id="UP000503447">
    <property type="component" value="Chromosome"/>
</dbReference>
<keyword evidence="1 3" id="KW-0853">WD repeat</keyword>
<dbReference type="SMART" id="SM00320">
    <property type="entry name" value="WD40"/>
    <property type="match status" value="3"/>
</dbReference>
<dbReference type="InterPro" id="IPR001680">
    <property type="entry name" value="WD40_rpt"/>
</dbReference>
<dbReference type="PANTHER" id="PTHR19879:SF9">
    <property type="entry name" value="TRANSCRIPTION INITIATION FACTOR TFIID SUBUNIT 5"/>
    <property type="match status" value="1"/>
</dbReference>
<dbReference type="Gene3D" id="2.130.10.10">
    <property type="entry name" value="YVTN repeat-like/Quinoprotein amine dehydrogenase"/>
    <property type="match status" value="3"/>
</dbReference>
<dbReference type="RefSeq" id="WP_171471713.1">
    <property type="nucleotide sequence ID" value="NZ_CP053452.2"/>
</dbReference>
<evidence type="ECO:0000256" key="2">
    <source>
        <dbReference type="ARBA" id="ARBA00022737"/>
    </source>
</evidence>
<dbReference type="PROSITE" id="PS50082">
    <property type="entry name" value="WD_REPEATS_2"/>
    <property type="match status" value="3"/>
</dbReference>
<feature type="chain" id="PRO_5027075225" evidence="4">
    <location>
        <begin position="19"/>
        <end position="822"/>
    </location>
</feature>
<dbReference type="InterPro" id="IPR015943">
    <property type="entry name" value="WD40/YVTN_repeat-like_dom_sf"/>
</dbReference>
<accession>A0A6M5YRK9</accession>
<dbReference type="PANTHER" id="PTHR19879">
    <property type="entry name" value="TRANSCRIPTION INITIATION FACTOR TFIID"/>
    <property type="match status" value="1"/>
</dbReference>
<dbReference type="InterPro" id="IPR036322">
    <property type="entry name" value="WD40_repeat_dom_sf"/>
</dbReference>
<dbReference type="PROSITE" id="PS50294">
    <property type="entry name" value="WD_REPEATS_REGION"/>
    <property type="match status" value="2"/>
</dbReference>
<sequence length="822" mass="88147">MSRAVPLVVFLFAGPAAAAADLPPGALVRLGDDRFRAGDGVYHLALSPDGTRYATARSAEGGTLALTVWDAATGRPVCEQRVSRELFRGFVWGPGGAFAVAARTAPAPKGQRGRIVPGDFCVWDFTAPDTAPPVLPPQGIIARISGSLPDGLPTPAPEYARFLLSADGRRVAAKWESGAGKFAVHVFELKPAATAATLTRAGTIDLGADAADAVRISADGKTVVTFRALADSERQGGAEFVATVWDVERGKPWGQPFRVRSTEQLPRLRGPDSSRNVISHKLVLAPDARSVYVPAEENKVWGFDEAPLVLPQNDTDPKRRRSVIRWPNDPNAEVRWCSDGGGSAFSGDGNVLVIAANRKTYVIDLVGGKELGRLEGHGSTPGAVAVSADGTRIATADRFGLVRLWDARTFRPLHDAPGHRAPVERAELSPDGERLLTWAPDETVRLWDVATGAELRAFSDAPARPTFIPDGTAILFSTKDRLIARDLLTKLEVPLPGGLAKAKPGSAIFAPDGKAVLVQADGDPSIAVYDWPGGKKRFELSGAGPARRAGFSPDGTVVFTDACSGERWDAKTGQKLSPAWPDTHRDDFTPVLALRPHPPLLHVARNEELRVIEAGSGEPAPHSRLTVATDDARSHAVWGIAVSPRGGQFATTHWRYENEVLLCEARTGRVRRTLTGHRGTVRILGFTPDGTKLLTAGGDHTVLVWDTRLNTVPLPDEIKQETSAAKLWNMLAADNARDAYLAMSRLAREPGAAVKVAKQRMHPAASGDHEDDTTNRTDARGIELLDALDTDAARALIRDLAGGHADAFRTQEAKRARERNAR</sequence>
<dbReference type="AlphaFoldDB" id="A0A6M5YRK9"/>
<keyword evidence="6" id="KW-1185">Reference proteome</keyword>
<dbReference type="SUPFAM" id="SSF50969">
    <property type="entry name" value="YVTN repeat-like/Quinoprotein amine dehydrogenase"/>
    <property type="match status" value="1"/>
</dbReference>
<proteinExistence type="predicted"/>